<evidence type="ECO:0000313" key="13">
    <source>
        <dbReference type="EMBL" id="EKF37848.1"/>
    </source>
</evidence>
<accession>K2MRA0</accession>
<keyword evidence="6 11" id="KW-0808">Transferase</keyword>
<feature type="transmembrane region" description="Helical" evidence="11">
    <location>
        <begin position="65"/>
        <end position="82"/>
    </location>
</feature>
<feature type="transmembrane region" description="Helical" evidence="11">
    <location>
        <begin position="223"/>
        <end position="242"/>
    </location>
</feature>
<evidence type="ECO:0000256" key="9">
    <source>
        <dbReference type="ARBA" id="ARBA00022989"/>
    </source>
</evidence>
<feature type="transmembrane region" description="Helical" evidence="11">
    <location>
        <begin position="369"/>
        <end position="385"/>
    </location>
</feature>
<evidence type="ECO:0000256" key="7">
    <source>
        <dbReference type="ARBA" id="ARBA00022692"/>
    </source>
</evidence>
<keyword evidence="9 11" id="KW-1133">Transmembrane helix</keyword>
<evidence type="ECO:0000256" key="11">
    <source>
        <dbReference type="RuleBase" id="RU365064"/>
    </source>
</evidence>
<evidence type="ECO:0000256" key="6">
    <source>
        <dbReference type="ARBA" id="ARBA00022679"/>
    </source>
</evidence>
<feature type="transmembrane region" description="Helical" evidence="11">
    <location>
        <begin position="192"/>
        <end position="211"/>
    </location>
</feature>
<dbReference type="GO" id="GO:0004376">
    <property type="term" value="F:GPI mannosyltransferase activity"/>
    <property type="evidence" value="ECO:0007669"/>
    <property type="project" value="InterPro"/>
</dbReference>
<comment type="pathway">
    <text evidence="2 11">Glycolipid biosynthesis; glycosylphosphatidylinositol-anchor biosynthesis.</text>
</comment>
<feature type="chain" id="PRO_5003863821" description="GPI mannosyltransferase 1" evidence="12">
    <location>
        <begin position="19"/>
        <end position="477"/>
    </location>
</feature>
<keyword evidence="8 11" id="KW-0256">Endoplasmic reticulum</keyword>
<name>K2MRA0_TRYCR</name>
<keyword evidence="12" id="KW-0732">Signal</keyword>
<evidence type="ECO:0000256" key="8">
    <source>
        <dbReference type="ARBA" id="ARBA00022824"/>
    </source>
</evidence>
<feature type="transmembrane region" description="Helical" evidence="11">
    <location>
        <begin position="169"/>
        <end position="186"/>
    </location>
</feature>
<evidence type="ECO:0000256" key="1">
    <source>
        <dbReference type="ARBA" id="ARBA00004477"/>
    </source>
</evidence>
<protein>
    <recommendedName>
        <fullName evidence="11">GPI mannosyltransferase 1</fullName>
        <ecNumber evidence="11">2.4.1.-</ecNumber>
    </recommendedName>
    <alternativeName>
        <fullName evidence="11">GPI mannosyltransferase I</fullName>
    </alternativeName>
</protein>
<reference evidence="13 14" key="1">
    <citation type="journal article" date="2012" name="BMC Genomics">
        <title>Comparative genomic analysis of human infective Trypanosoma cruzi lineages with the bat-restricted subspecies T. cruzi marinkellei.</title>
        <authorList>
            <person name="Franzen O."/>
            <person name="Talavera-Lopez C."/>
            <person name="Ochaya S."/>
            <person name="Butler C.E."/>
            <person name="Messenger L.A."/>
            <person name="Lewis M.D."/>
            <person name="Llewellyn M.S."/>
            <person name="Marinkelle C.J."/>
            <person name="Tyler K.M."/>
            <person name="Miles M.A."/>
            <person name="Andersson B."/>
        </authorList>
    </citation>
    <scope>NUCLEOTIDE SEQUENCE [LARGE SCALE GENOMIC DNA]</scope>
    <source>
        <strain evidence="13 14">B7</strain>
    </source>
</reference>
<sequence>LRTCPLLFVLFLLFFVLAGTQNKKKRKKEKERSGHFSIGGLCWLWVVMPCQSDRSWIDGVTLRRLLQWGGIVRLILIIYAYFHDRWFRVKYTDIDYMIILDGAREMWMGGSPFDRTTFRYTPLLAVLMLPSVLVANPCGKLLFALCDLGAAYYSYIVLLEFATERSAKWMVSLFILFNPILVVVSTRGNSDILVTFMSLVVLAKFVQFKYFQAASVLGFAIHFKLYPVIYALPLVLGVWGQTKADSFLQKLMRAVPTITLCGLLVVVFFTIPTVMCYKWFGQQYLDEAFLYHFYRQDNRHNFSPYWLLMYLNMARSHLGLGSDYAPGLFAFVPQAFVLSFVSYKLRRNVAHACCIQTMLFVAFNKVCTVQYFVWFIPFMAFLFCHPRDVEDDGKRPGLLKTVVATLLWAATIPLWMTTAVPLEFYGRSDFARLWVVSCIFFLATVSLSSWFARIAYRLQEAAAQQHKAKGKKITKVA</sequence>
<evidence type="ECO:0000313" key="14">
    <source>
        <dbReference type="Proteomes" id="UP000007350"/>
    </source>
</evidence>
<evidence type="ECO:0000256" key="3">
    <source>
        <dbReference type="ARBA" id="ARBA00011071"/>
    </source>
</evidence>
<dbReference type="GO" id="GO:0051751">
    <property type="term" value="F:alpha-1,4-mannosyltransferase activity"/>
    <property type="evidence" value="ECO:0007669"/>
    <property type="project" value="InterPro"/>
</dbReference>
<dbReference type="Pfam" id="PF05007">
    <property type="entry name" value="Mannosyl_trans"/>
    <property type="match status" value="1"/>
</dbReference>
<comment type="function">
    <text evidence="11">Catalytic subunit of the glycosylphosphatidylinositol-mannosyltransferase I complex which catalyzes the transfer of the first mannose, via an alpha-1,4 bond from a dolichol-phosphate-mannose (Dol-P-Man) to the glucosaminyl acyl phosphatidylinositol (GlcN-(acyl)PI) intermediate to generate alpha-D-Man-(1-&gt;4)-alpha-D-GlcN-(1-&gt;6)-(1-radyl,2-acyl-sn-glycero-3-phospho)-2-acyl-inositol and participates in the sixth step of the glycosylphosphatidylinositol-anchor biosynthesis.</text>
</comment>
<dbReference type="GO" id="GO:0005789">
    <property type="term" value="C:endoplasmic reticulum membrane"/>
    <property type="evidence" value="ECO:0007669"/>
    <property type="project" value="UniProtKB-SubCell"/>
</dbReference>
<feature type="transmembrane region" description="Helical" evidence="11">
    <location>
        <begin position="397"/>
        <end position="416"/>
    </location>
</feature>
<dbReference type="PANTHER" id="PTHR12886">
    <property type="entry name" value="PIG-M MANNOSYLTRANSFERASE"/>
    <property type="match status" value="1"/>
</dbReference>
<dbReference type="EC" id="2.4.1.-" evidence="11"/>
<dbReference type="UniPathway" id="UPA00196"/>
<keyword evidence="7 11" id="KW-0812">Transmembrane</keyword>
<gene>
    <name evidence="13" type="ORF">MOQ_001947</name>
</gene>
<dbReference type="GO" id="GO:1990529">
    <property type="term" value="C:glycosylphosphatidylinositol-mannosyltransferase I complex"/>
    <property type="evidence" value="ECO:0007669"/>
    <property type="project" value="TreeGrafter"/>
</dbReference>
<keyword evidence="5 11" id="KW-0328">Glycosyltransferase</keyword>
<keyword evidence="4 11" id="KW-0337">GPI-anchor biosynthesis</keyword>
<dbReference type="PANTHER" id="PTHR12886:SF0">
    <property type="entry name" value="GPI MANNOSYLTRANSFERASE 1"/>
    <property type="match status" value="1"/>
</dbReference>
<feature type="transmembrane region" description="Helical" evidence="11">
    <location>
        <begin position="254"/>
        <end position="280"/>
    </location>
</feature>
<feature type="transmembrane region" description="Helical" evidence="11">
    <location>
        <begin position="431"/>
        <end position="452"/>
    </location>
</feature>
<organism evidence="13 14">
    <name type="scientific">Trypanosoma cruzi marinkellei</name>
    <dbReference type="NCBI Taxonomy" id="85056"/>
    <lineage>
        <taxon>Eukaryota</taxon>
        <taxon>Discoba</taxon>
        <taxon>Euglenozoa</taxon>
        <taxon>Kinetoplastea</taxon>
        <taxon>Metakinetoplastina</taxon>
        <taxon>Trypanosomatida</taxon>
        <taxon>Trypanosomatidae</taxon>
        <taxon>Trypanosoma</taxon>
        <taxon>Schizotrypanum</taxon>
    </lineage>
</organism>
<dbReference type="EMBL" id="AHKC01008167">
    <property type="protein sequence ID" value="EKF37848.1"/>
    <property type="molecule type" value="Genomic_DNA"/>
</dbReference>
<evidence type="ECO:0000256" key="2">
    <source>
        <dbReference type="ARBA" id="ARBA00004687"/>
    </source>
</evidence>
<feature type="non-terminal residue" evidence="13">
    <location>
        <position position="1"/>
    </location>
</feature>
<evidence type="ECO:0000256" key="5">
    <source>
        <dbReference type="ARBA" id="ARBA00022676"/>
    </source>
</evidence>
<dbReference type="OrthoDB" id="1741594at2759"/>
<dbReference type="Proteomes" id="UP000007350">
    <property type="component" value="Unassembled WGS sequence"/>
</dbReference>
<feature type="transmembrane region" description="Helical" evidence="11">
    <location>
        <begin position="117"/>
        <end position="135"/>
    </location>
</feature>
<proteinExistence type="inferred from homology"/>
<comment type="caution">
    <text evidence="13">The sequence shown here is derived from an EMBL/GenBank/DDBJ whole genome shotgun (WGS) entry which is preliminary data.</text>
</comment>
<evidence type="ECO:0000256" key="4">
    <source>
        <dbReference type="ARBA" id="ARBA00022502"/>
    </source>
</evidence>
<dbReference type="InterPro" id="IPR007704">
    <property type="entry name" value="PIG-M"/>
</dbReference>
<feature type="transmembrane region" description="Helical" evidence="11">
    <location>
        <begin position="324"/>
        <end position="341"/>
    </location>
</feature>
<evidence type="ECO:0000256" key="12">
    <source>
        <dbReference type="SAM" id="SignalP"/>
    </source>
</evidence>
<feature type="signal peptide" evidence="12">
    <location>
        <begin position="1"/>
        <end position="18"/>
    </location>
</feature>
<dbReference type="AlphaFoldDB" id="K2MRA0"/>
<comment type="similarity">
    <text evidence="3 11">Belongs to the PIGM family.</text>
</comment>
<evidence type="ECO:0000256" key="10">
    <source>
        <dbReference type="ARBA" id="ARBA00023136"/>
    </source>
</evidence>
<keyword evidence="10 11" id="KW-0472">Membrane</keyword>
<dbReference type="GO" id="GO:0006506">
    <property type="term" value="P:GPI anchor biosynthetic process"/>
    <property type="evidence" value="ECO:0007669"/>
    <property type="project" value="UniProtKB-UniPathway"/>
</dbReference>
<comment type="subcellular location">
    <subcellularLocation>
        <location evidence="1 11">Endoplasmic reticulum membrane</location>
        <topology evidence="1 11">Multi-pass membrane protein</topology>
    </subcellularLocation>
</comment>
<keyword evidence="14" id="KW-1185">Reference proteome</keyword>